<comment type="caution">
    <text evidence="1">The sequence shown here is derived from an EMBL/GenBank/DDBJ whole genome shotgun (WGS) entry which is preliminary data.</text>
</comment>
<dbReference type="EMBL" id="JAHDVG010000484">
    <property type="protein sequence ID" value="KAH1170473.1"/>
    <property type="molecule type" value="Genomic_DNA"/>
</dbReference>
<reference evidence="1" key="1">
    <citation type="submission" date="2021-09" db="EMBL/GenBank/DDBJ databases">
        <title>The genome of Mauremys mutica provides insights into the evolution of semi-aquatic lifestyle.</title>
        <authorList>
            <person name="Gong S."/>
            <person name="Gao Y."/>
        </authorList>
    </citation>
    <scope>NUCLEOTIDE SEQUENCE</scope>
    <source>
        <strain evidence="1">MM-2020</strain>
        <tissue evidence="1">Muscle</tissue>
    </source>
</reference>
<gene>
    <name evidence="1" type="ORF">KIL84_001458</name>
</gene>
<organism evidence="1 2">
    <name type="scientific">Mauremys mutica</name>
    <name type="common">yellowpond turtle</name>
    <dbReference type="NCBI Taxonomy" id="74926"/>
    <lineage>
        <taxon>Eukaryota</taxon>
        <taxon>Metazoa</taxon>
        <taxon>Chordata</taxon>
        <taxon>Craniata</taxon>
        <taxon>Vertebrata</taxon>
        <taxon>Euteleostomi</taxon>
        <taxon>Archelosauria</taxon>
        <taxon>Testudinata</taxon>
        <taxon>Testudines</taxon>
        <taxon>Cryptodira</taxon>
        <taxon>Durocryptodira</taxon>
        <taxon>Testudinoidea</taxon>
        <taxon>Geoemydidae</taxon>
        <taxon>Geoemydinae</taxon>
        <taxon>Mauremys</taxon>
    </lineage>
</organism>
<dbReference type="Proteomes" id="UP000827986">
    <property type="component" value="Unassembled WGS sequence"/>
</dbReference>
<name>A0A9D4ATQ6_9SAUR</name>
<dbReference type="AlphaFoldDB" id="A0A9D4ATQ6"/>
<protein>
    <submittedName>
        <fullName evidence="1">Uncharacterized protein</fullName>
    </submittedName>
</protein>
<evidence type="ECO:0000313" key="2">
    <source>
        <dbReference type="Proteomes" id="UP000827986"/>
    </source>
</evidence>
<sequence>MIRTDKDEYFIEPLERGKQMEEERGRIHVVYRRSAVTQDPGDMLLDFHTEGCSSFTAEAEDWYSLAKEIIIDLRSTTH</sequence>
<proteinExistence type="predicted"/>
<evidence type="ECO:0000313" key="1">
    <source>
        <dbReference type="EMBL" id="KAH1170473.1"/>
    </source>
</evidence>
<keyword evidence="2" id="KW-1185">Reference proteome</keyword>
<accession>A0A9D4ATQ6</accession>